<dbReference type="OrthoDB" id="2432613at2759"/>
<feature type="signal peptide" evidence="4">
    <location>
        <begin position="1"/>
        <end position="21"/>
    </location>
</feature>
<evidence type="ECO:0000259" key="5">
    <source>
        <dbReference type="Pfam" id="PF05390"/>
    </source>
</evidence>
<dbReference type="GO" id="GO:0005576">
    <property type="term" value="C:extracellular region"/>
    <property type="evidence" value="ECO:0007669"/>
    <property type="project" value="EnsemblFungi"/>
</dbReference>
<comment type="similarity">
    <text evidence="2">Belongs to the KRE9/KNH1 family.</text>
</comment>
<dbReference type="InterPro" id="IPR045328">
    <property type="entry name" value="Kre9/Knh1"/>
</dbReference>
<sequence>MIVSLYLWSILCVLFADFVSADVQVVSPTKGTTYDSSNSKISFTLSWMDDNAFPTIDDVTQYTFMLCGGKNSDIKCPYEIATGVAPSAITTSSGKYSYAVSFASSVVGDGQYFVQVTAIIGTEGQTIHYSPRFNLEDMTGTTSYTYTDSTQPVGQTQITTGTATTDAGDTSASFSIPYTEQTGKTRYAPMQMQPDTTVTKTTWSRRFATSAVTYYSTFNTVLDCYSTVTPGWNYTMTSGANYATPAPFPSANGGWYDPKSKLSLSLRKLNAKRK</sequence>
<accession>H2AWM0</accession>
<dbReference type="HOGENOM" id="CLU_063732_1_0_1"/>
<dbReference type="InterPro" id="IPR008659">
    <property type="entry name" value="Kre9/Knh1_C"/>
</dbReference>
<evidence type="ECO:0000256" key="1">
    <source>
        <dbReference type="ARBA" id="ARBA00004010"/>
    </source>
</evidence>
<dbReference type="Pfam" id="PF05390">
    <property type="entry name" value="Kre9_KNH1_C"/>
    <property type="match status" value="1"/>
</dbReference>
<dbReference type="KEGG" id="kaf:KAFR_0F01730"/>
<dbReference type="GeneID" id="13884238"/>
<dbReference type="RefSeq" id="XP_003957905.1">
    <property type="nucleotide sequence ID" value="XM_003957856.1"/>
</dbReference>
<dbReference type="InParanoid" id="H2AWM0"/>
<proteinExistence type="inferred from homology"/>
<dbReference type="GO" id="GO:0006078">
    <property type="term" value="P:(1-&gt;6)-beta-D-glucan biosynthetic process"/>
    <property type="evidence" value="ECO:0007669"/>
    <property type="project" value="InterPro"/>
</dbReference>
<name>H2AWM0_KAZAF</name>
<evidence type="ECO:0000259" key="6">
    <source>
        <dbReference type="Pfam" id="PF10342"/>
    </source>
</evidence>
<dbReference type="PANTHER" id="PTHR28154">
    <property type="entry name" value="CELL WALL SYNTHESIS PROTEIN KNH1-RELATED"/>
    <property type="match status" value="1"/>
</dbReference>
<dbReference type="GO" id="GO:0042546">
    <property type="term" value="P:cell wall biogenesis"/>
    <property type="evidence" value="ECO:0007669"/>
    <property type="project" value="InterPro"/>
</dbReference>
<feature type="chain" id="PRO_5003560000" evidence="4">
    <location>
        <begin position="22"/>
        <end position="274"/>
    </location>
</feature>
<keyword evidence="3 4" id="KW-0732">Signal</keyword>
<evidence type="ECO:0000256" key="3">
    <source>
        <dbReference type="ARBA" id="ARBA00022729"/>
    </source>
</evidence>
<protein>
    <submittedName>
        <fullName evidence="7">Uncharacterized protein</fullName>
    </submittedName>
</protein>
<dbReference type="GO" id="GO:0031505">
    <property type="term" value="P:fungal-type cell wall organization"/>
    <property type="evidence" value="ECO:0007669"/>
    <property type="project" value="EnsemblFungi"/>
</dbReference>
<dbReference type="EMBL" id="HE650826">
    <property type="protein sequence ID" value="CCF58770.1"/>
    <property type="molecule type" value="Genomic_DNA"/>
</dbReference>
<dbReference type="Proteomes" id="UP000005220">
    <property type="component" value="Chromosome 6"/>
</dbReference>
<dbReference type="eggNOG" id="ENOG502S28F">
    <property type="taxonomic scope" value="Eukaryota"/>
</dbReference>
<evidence type="ECO:0000313" key="8">
    <source>
        <dbReference type="Proteomes" id="UP000005220"/>
    </source>
</evidence>
<comment type="function">
    <text evidence="1">Involved in cell wall beta(1-&gt;6) glucan synthesis.</text>
</comment>
<dbReference type="InterPro" id="IPR018466">
    <property type="entry name" value="Kre9/Knh1-like_N"/>
</dbReference>
<dbReference type="STRING" id="1071382.H2AWM0"/>
<evidence type="ECO:0000256" key="4">
    <source>
        <dbReference type="SAM" id="SignalP"/>
    </source>
</evidence>
<dbReference type="PANTHER" id="PTHR28154:SF1">
    <property type="entry name" value="CELL WALL SYNTHESIS PROTEIN KNH1-RELATED"/>
    <property type="match status" value="1"/>
</dbReference>
<reference evidence="7 8" key="1">
    <citation type="journal article" date="2011" name="Proc. Natl. Acad. Sci. U.S.A.">
        <title>Evolutionary erosion of yeast sex chromosomes by mating-type switching accidents.</title>
        <authorList>
            <person name="Gordon J.L."/>
            <person name="Armisen D."/>
            <person name="Proux-Wera E."/>
            <person name="Oheigeartaigh S.S."/>
            <person name="Byrne K.P."/>
            <person name="Wolfe K.H."/>
        </authorList>
    </citation>
    <scope>NUCLEOTIDE SEQUENCE [LARGE SCALE GENOMIC DNA]</scope>
    <source>
        <strain evidence="8">ATCC 22294 / BCRC 22015 / CBS 2517 / CECT 1963 / NBRC 1671 / NRRL Y-8276</strain>
    </source>
</reference>
<dbReference type="AlphaFoldDB" id="H2AWM0"/>
<feature type="domain" description="Yeast cell wall synthesis Kre9/Knh1 C-terminal" evidence="5">
    <location>
        <begin position="171"/>
        <end position="270"/>
    </location>
</feature>
<evidence type="ECO:0000313" key="7">
    <source>
        <dbReference type="EMBL" id="CCF58770.1"/>
    </source>
</evidence>
<keyword evidence="8" id="KW-1185">Reference proteome</keyword>
<organism evidence="7 8">
    <name type="scientific">Kazachstania africana (strain ATCC 22294 / BCRC 22015 / CBS 2517 / CECT 1963 / NBRC 1671 / NRRL Y-8276)</name>
    <name type="common">Yeast</name>
    <name type="synonym">Kluyveromyces africanus</name>
    <dbReference type="NCBI Taxonomy" id="1071382"/>
    <lineage>
        <taxon>Eukaryota</taxon>
        <taxon>Fungi</taxon>
        <taxon>Dikarya</taxon>
        <taxon>Ascomycota</taxon>
        <taxon>Saccharomycotina</taxon>
        <taxon>Saccharomycetes</taxon>
        <taxon>Saccharomycetales</taxon>
        <taxon>Saccharomycetaceae</taxon>
        <taxon>Kazachstania</taxon>
    </lineage>
</organism>
<dbReference type="Pfam" id="PF10342">
    <property type="entry name" value="Kre9_KNH"/>
    <property type="match status" value="1"/>
</dbReference>
<gene>
    <name evidence="7" type="primary">KAFR0F01730</name>
    <name evidence="7" type="ORF">KAFR_0F01730</name>
</gene>
<dbReference type="FunCoup" id="H2AWM0">
    <property type="interactions" value="19"/>
</dbReference>
<evidence type="ECO:0000256" key="2">
    <source>
        <dbReference type="ARBA" id="ARBA00006816"/>
    </source>
</evidence>
<feature type="domain" description="Yeast cell wall synthesis Kre9/Knh1-like N-terminal" evidence="6">
    <location>
        <begin position="27"/>
        <end position="135"/>
    </location>
</feature>